<evidence type="ECO:0000313" key="2">
    <source>
        <dbReference type="EMBL" id="KAB7494204.1"/>
    </source>
</evidence>
<keyword evidence="3" id="KW-1185">Reference proteome</keyword>
<comment type="caution">
    <text evidence="2">The sequence shown here is derived from an EMBL/GenBank/DDBJ whole genome shotgun (WGS) entry which is preliminary data.</text>
</comment>
<proteinExistence type="predicted"/>
<reference evidence="2 3" key="1">
    <citation type="journal article" date="2019" name="PLoS Biol.">
        <title>Sex chromosomes control vertical transmission of feminizing Wolbachia symbionts in an isopod.</title>
        <authorList>
            <person name="Becking T."/>
            <person name="Chebbi M.A."/>
            <person name="Giraud I."/>
            <person name="Moumen B."/>
            <person name="Laverre T."/>
            <person name="Caubet Y."/>
            <person name="Peccoud J."/>
            <person name="Gilbert C."/>
            <person name="Cordaux R."/>
        </authorList>
    </citation>
    <scope>NUCLEOTIDE SEQUENCE [LARGE SCALE GENOMIC DNA]</scope>
    <source>
        <strain evidence="2">ANa2</strain>
        <tissue evidence="2">Whole body excluding digestive tract and cuticle</tissue>
    </source>
</reference>
<dbReference type="InterPro" id="IPR045136">
    <property type="entry name" value="Iah1-like"/>
</dbReference>
<gene>
    <name evidence="2" type="primary">Iah1</name>
    <name evidence="2" type="ORF">Anas_10550</name>
</gene>
<evidence type="ECO:0000313" key="3">
    <source>
        <dbReference type="Proteomes" id="UP000326759"/>
    </source>
</evidence>
<dbReference type="InterPro" id="IPR036514">
    <property type="entry name" value="SGNH_hydro_sf"/>
</dbReference>
<dbReference type="GO" id="GO:0016788">
    <property type="term" value="F:hydrolase activity, acting on ester bonds"/>
    <property type="evidence" value="ECO:0007669"/>
    <property type="project" value="InterPro"/>
</dbReference>
<evidence type="ECO:0000259" key="1">
    <source>
        <dbReference type="Pfam" id="PF13472"/>
    </source>
</evidence>
<dbReference type="Proteomes" id="UP000326759">
    <property type="component" value="Unassembled WGS sequence"/>
</dbReference>
<protein>
    <submittedName>
        <fullName evidence="2">Isoamyl acetate-hydrolyzing esterase 1-like protein</fullName>
    </submittedName>
</protein>
<dbReference type="OrthoDB" id="671439at2759"/>
<dbReference type="EMBL" id="SEYY01024337">
    <property type="protein sequence ID" value="KAB7494204.1"/>
    <property type="molecule type" value="Genomic_DNA"/>
</dbReference>
<dbReference type="AlphaFoldDB" id="A0A5N5SJG7"/>
<dbReference type="PANTHER" id="PTHR14209">
    <property type="entry name" value="ISOAMYL ACETATE-HYDROLYZING ESTERASE 1"/>
    <property type="match status" value="1"/>
</dbReference>
<name>A0A5N5SJG7_9CRUS</name>
<sequence>MARHLIWPKICILGDSLTQFSFSAEGCWGSVVADEFVRKADFIARGFSGYNTRQYRALLPYLEKDIKGTTIAGIFLGANDANDPEINPQQGVPLEEYKENLKAIASFLKVRSG</sequence>
<accession>A0A5N5SJG7</accession>
<organism evidence="2 3">
    <name type="scientific">Armadillidium nasatum</name>
    <dbReference type="NCBI Taxonomy" id="96803"/>
    <lineage>
        <taxon>Eukaryota</taxon>
        <taxon>Metazoa</taxon>
        <taxon>Ecdysozoa</taxon>
        <taxon>Arthropoda</taxon>
        <taxon>Crustacea</taxon>
        <taxon>Multicrustacea</taxon>
        <taxon>Malacostraca</taxon>
        <taxon>Eumalacostraca</taxon>
        <taxon>Peracarida</taxon>
        <taxon>Isopoda</taxon>
        <taxon>Oniscidea</taxon>
        <taxon>Crinocheta</taxon>
        <taxon>Armadillidiidae</taxon>
        <taxon>Armadillidium</taxon>
    </lineage>
</organism>
<dbReference type="PANTHER" id="PTHR14209:SF19">
    <property type="entry name" value="ISOAMYL ACETATE-HYDROLYZING ESTERASE 1 HOMOLOG"/>
    <property type="match status" value="1"/>
</dbReference>
<dbReference type="InterPro" id="IPR013830">
    <property type="entry name" value="SGNH_hydro"/>
</dbReference>
<feature type="domain" description="SGNH hydrolase-type esterase" evidence="1">
    <location>
        <begin position="12"/>
        <end position="104"/>
    </location>
</feature>
<dbReference type="Gene3D" id="3.40.50.1110">
    <property type="entry name" value="SGNH hydrolase"/>
    <property type="match status" value="1"/>
</dbReference>
<dbReference type="Pfam" id="PF13472">
    <property type="entry name" value="Lipase_GDSL_2"/>
    <property type="match status" value="1"/>
</dbReference>
<dbReference type="SUPFAM" id="SSF52266">
    <property type="entry name" value="SGNH hydrolase"/>
    <property type="match status" value="1"/>
</dbReference>